<comment type="caution">
    <text evidence="18">The sequence shown here is derived from an EMBL/GenBank/DDBJ whole genome shotgun (WGS) entry which is preliminary data.</text>
</comment>
<dbReference type="InterPro" id="IPR011527">
    <property type="entry name" value="ABC1_TM_dom"/>
</dbReference>
<name>A0A426FP28_9BURK</name>
<dbReference type="CDD" id="cd18567">
    <property type="entry name" value="ABC_6TM_CvaB_RaxB_like"/>
    <property type="match status" value="1"/>
</dbReference>
<gene>
    <name evidence="18" type="ORF">EHV23_14050</name>
</gene>
<dbReference type="PANTHER" id="PTHR24221">
    <property type="entry name" value="ATP-BINDING CASSETTE SUB-FAMILY B"/>
    <property type="match status" value="1"/>
</dbReference>
<dbReference type="Gene3D" id="3.40.50.300">
    <property type="entry name" value="P-loop containing nucleotide triphosphate hydrolases"/>
    <property type="match status" value="1"/>
</dbReference>
<reference evidence="18 19" key="1">
    <citation type="submission" date="2018-11" db="EMBL/GenBank/DDBJ databases">
        <title>Genome sequencing of Lautropia sp. KCOM 2505 (= ChDC F240).</title>
        <authorList>
            <person name="Kook J.-K."/>
            <person name="Park S.-N."/>
            <person name="Lim Y.K."/>
        </authorList>
    </citation>
    <scope>NUCLEOTIDE SEQUENCE [LARGE SCALE GENOMIC DNA]</scope>
    <source>
        <strain evidence="18 19">KCOM 2505</strain>
    </source>
</reference>
<evidence type="ECO:0000259" key="16">
    <source>
        <dbReference type="PROSITE" id="PS50929"/>
    </source>
</evidence>
<proteinExistence type="inferred from homology"/>
<dbReference type="RefSeq" id="WP_125096616.1">
    <property type="nucleotide sequence ID" value="NZ_RRUE01000002.1"/>
</dbReference>
<evidence type="ECO:0000256" key="12">
    <source>
        <dbReference type="ARBA" id="ARBA00061173"/>
    </source>
</evidence>
<keyword evidence="6" id="KW-0354">Hemolysis</keyword>
<comment type="subcellular location">
    <subcellularLocation>
        <location evidence="1">Cell membrane</location>
        <topology evidence="1">Multi-pass membrane protein</topology>
    </subcellularLocation>
</comment>
<dbReference type="GO" id="GO:0005886">
    <property type="term" value="C:plasma membrane"/>
    <property type="evidence" value="ECO:0007669"/>
    <property type="project" value="UniProtKB-SubCell"/>
</dbReference>
<keyword evidence="9 14" id="KW-1133">Transmembrane helix</keyword>
<evidence type="ECO:0000256" key="7">
    <source>
        <dbReference type="ARBA" id="ARBA00022741"/>
    </source>
</evidence>
<evidence type="ECO:0000256" key="14">
    <source>
        <dbReference type="SAM" id="Phobius"/>
    </source>
</evidence>
<dbReference type="PROSITE" id="PS50990">
    <property type="entry name" value="PEPTIDASE_C39"/>
    <property type="match status" value="1"/>
</dbReference>
<feature type="transmembrane region" description="Helical" evidence="14">
    <location>
        <begin position="268"/>
        <end position="291"/>
    </location>
</feature>
<dbReference type="InterPro" id="IPR036640">
    <property type="entry name" value="ABC1_TM_sf"/>
</dbReference>
<dbReference type="GO" id="GO:0031640">
    <property type="term" value="P:killing of cells of another organism"/>
    <property type="evidence" value="ECO:0007669"/>
    <property type="project" value="UniProtKB-KW"/>
</dbReference>
<keyword evidence="19" id="KW-1185">Reference proteome</keyword>
<dbReference type="SUPFAM" id="SSF52540">
    <property type="entry name" value="P-loop containing nucleoside triphosphate hydrolases"/>
    <property type="match status" value="1"/>
</dbReference>
<dbReference type="InterPro" id="IPR003439">
    <property type="entry name" value="ABC_transporter-like_ATP-bd"/>
</dbReference>
<feature type="transmembrane region" description="Helical" evidence="14">
    <location>
        <begin position="152"/>
        <end position="174"/>
    </location>
</feature>
<feature type="transmembrane region" description="Helical" evidence="14">
    <location>
        <begin position="379"/>
        <end position="398"/>
    </location>
</feature>
<organism evidence="18 19">
    <name type="scientific">Lautropia dentalis</name>
    <dbReference type="NCBI Taxonomy" id="2490857"/>
    <lineage>
        <taxon>Bacteria</taxon>
        <taxon>Pseudomonadati</taxon>
        <taxon>Pseudomonadota</taxon>
        <taxon>Betaproteobacteria</taxon>
        <taxon>Burkholderiales</taxon>
        <taxon>Burkholderiaceae</taxon>
        <taxon>Lautropia</taxon>
    </lineage>
</organism>
<keyword evidence="7" id="KW-0547">Nucleotide-binding</keyword>
<dbReference type="GO" id="GO:0006508">
    <property type="term" value="P:proteolysis"/>
    <property type="evidence" value="ECO:0007669"/>
    <property type="project" value="InterPro"/>
</dbReference>
<feature type="transmembrane region" description="Helical" evidence="14">
    <location>
        <begin position="194"/>
        <end position="212"/>
    </location>
</feature>
<dbReference type="InterPro" id="IPR005074">
    <property type="entry name" value="Peptidase_C39"/>
</dbReference>
<evidence type="ECO:0000256" key="9">
    <source>
        <dbReference type="ARBA" id="ARBA00022989"/>
    </source>
</evidence>
<evidence type="ECO:0000256" key="2">
    <source>
        <dbReference type="ARBA" id="ARBA00022448"/>
    </source>
</evidence>
<dbReference type="AlphaFoldDB" id="A0A426FP28"/>
<evidence type="ECO:0000256" key="13">
    <source>
        <dbReference type="ARBA" id="ARBA00072252"/>
    </source>
</evidence>
<dbReference type="PANTHER" id="PTHR24221:SF606">
    <property type="entry name" value="COLICIN V SECRETION-PROCESSING ATP-BINDING PROTEIN"/>
    <property type="match status" value="1"/>
</dbReference>
<keyword evidence="2" id="KW-0813">Transport</keyword>
<evidence type="ECO:0000256" key="5">
    <source>
        <dbReference type="ARBA" id="ARBA00022692"/>
    </source>
</evidence>
<comment type="similarity">
    <text evidence="12">Belongs to the ABC transporter superfamily. Cyclolysin exporter (TC 3.A.1.109.2) family.</text>
</comment>
<accession>A0A426FP28</accession>
<evidence type="ECO:0000259" key="17">
    <source>
        <dbReference type="PROSITE" id="PS50990"/>
    </source>
</evidence>
<dbReference type="PROSITE" id="PS50893">
    <property type="entry name" value="ABC_TRANSPORTER_2"/>
    <property type="match status" value="1"/>
</dbReference>
<comment type="function">
    <text evidence="11">Involved in the export of calmodulin-sensitive adenylate cyclase-hemolysin (cyclolysin).</text>
</comment>
<dbReference type="FunFam" id="3.40.50.300:FF:000299">
    <property type="entry name" value="ABC transporter ATP-binding protein/permease"/>
    <property type="match status" value="1"/>
</dbReference>
<dbReference type="GO" id="GO:0008233">
    <property type="term" value="F:peptidase activity"/>
    <property type="evidence" value="ECO:0007669"/>
    <property type="project" value="InterPro"/>
</dbReference>
<keyword evidence="3" id="KW-1003">Cell membrane</keyword>
<dbReference type="InterPro" id="IPR003593">
    <property type="entry name" value="AAA+_ATPase"/>
</dbReference>
<dbReference type="Pfam" id="PF00005">
    <property type="entry name" value="ABC_tran"/>
    <property type="match status" value="1"/>
</dbReference>
<dbReference type="EMBL" id="RRUE01000002">
    <property type="protein sequence ID" value="RRN44423.1"/>
    <property type="molecule type" value="Genomic_DNA"/>
</dbReference>
<evidence type="ECO:0000256" key="8">
    <source>
        <dbReference type="ARBA" id="ARBA00022840"/>
    </source>
</evidence>
<dbReference type="SMART" id="SM00382">
    <property type="entry name" value="AAA"/>
    <property type="match status" value="1"/>
</dbReference>
<dbReference type="InterPro" id="IPR027417">
    <property type="entry name" value="P-loop_NTPase"/>
</dbReference>
<dbReference type="PROSITE" id="PS50929">
    <property type="entry name" value="ABC_TM1F"/>
    <property type="match status" value="1"/>
</dbReference>
<dbReference type="GO" id="GO:0140359">
    <property type="term" value="F:ABC-type transporter activity"/>
    <property type="evidence" value="ECO:0007669"/>
    <property type="project" value="InterPro"/>
</dbReference>
<keyword evidence="5 14" id="KW-0812">Transmembrane</keyword>
<evidence type="ECO:0000313" key="18">
    <source>
        <dbReference type="EMBL" id="RRN44423.1"/>
    </source>
</evidence>
<protein>
    <recommendedName>
        <fullName evidence="13">Cyclolysin secretion/processing ATP-binding protein CyaB</fullName>
    </recommendedName>
</protein>
<feature type="domain" description="ABC transmembrane type-1" evidence="16">
    <location>
        <begin position="161"/>
        <end position="440"/>
    </location>
</feature>
<keyword evidence="8" id="KW-0067">ATP-binding</keyword>
<dbReference type="Pfam" id="PF00664">
    <property type="entry name" value="ABC_membrane"/>
    <property type="match status" value="1"/>
</dbReference>
<dbReference type="Proteomes" id="UP000270261">
    <property type="component" value="Unassembled WGS sequence"/>
</dbReference>
<dbReference type="SUPFAM" id="SSF90123">
    <property type="entry name" value="ABC transporter transmembrane region"/>
    <property type="match status" value="1"/>
</dbReference>
<evidence type="ECO:0000256" key="10">
    <source>
        <dbReference type="ARBA" id="ARBA00023136"/>
    </source>
</evidence>
<evidence type="ECO:0000256" key="11">
    <source>
        <dbReference type="ARBA" id="ARBA00055355"/>
    </source>
</evidence>
<evidence type="ECO:0000256" key="6">
    <source>
        <dbReference type="ARBA" id="ARBA00022735"/>
    </source>
</evidence>
<feature type="transmembrane region" description="Helical" evidence="14">
    <location>
        <begin position="297"/>
        <end position="316"/>
    </location>
</feature>
<dbReference type="Gene3D" id="3.90.70.10">
    <property type="entry name" value="Cysteine proteinases"/>
    <property type="match status" value="1"/>
</dbReference>
<evidence type="ECO:0000256" key="1">
    <source>
        <dbReference type="ARBA" id="ARBA00004651"/>
    </source>
</evidence>
<sequence length="700" mass="78094">MKVQSILQSENQECGLACLAMIATAYGHNVSLAELRRKMPPSVRGVNLAQLINYAQRTGFSARPVRLELEELEKLQVPCVLHWDMNHYVVMERVRGKKVVIHDPGKGKRVMSLREVSPHFTGIALELSPNASFQKVKKAPRVKLRELTGTMVGLKMALTNILVMAIGLEIVGLLVPQVTQWVVDGALVTSDKDLLLVAVLGGGVLALVEFLIRMARGWMTLRLNQQLAIQWAANLFQHLMGLPWLFFDKRSLGDISTRFQSLESIRKTLAEGAISGLMDGAVTILTLGMMLLYSPKLAGIVVVAVLLYLIARFVFYRPLRDASEERIVLFGRENSYFLESIRAVVPIKQYGMTPWRVSNWRNRMADTQNRDVKTEKLKMIFSSVNTLIFGIESMALLYVGGMQVLSRELSLGMLLAFIAYKEQFTKRASSFIDLVIDIRMLGMHAERIAEIALEEPEDREFGVERRQLKSLTGDIEFRNVSFRYSEHDPWILKDLSLTIPDGQSVAVVGPSGCGKTTVLKLLTGMLRPVSGEVFIGGVNIRTLHIDDIRRMAGVIMQDDQLLAGTLAQNITCFEPEVDWDRLRQAATQACIHDTIESMAMGYETLVSELGVSISGGQKQRILLARLLYRAPKIIVLDEATSHLDLESELHVVQALRSVPVTRVSIAHRPQTIALSERIVRIDQGKVAEDVMTADLQKGAG</sequence>
<keyword evidence="6" id="KW-0204">Cytolysis</keyword>
<feature type="domain" description="ABC transporter" evidence="15">
    <location>
        <begin position="475"/>
        <end position="700"/>
    </location>
</feature>
<dbReference type="Gene3D" id="1.20.1560.10">
    <property type="entry name" value="ABC transporter type 1, transmembrane domain"/>
    <property type="match status" value="1"/>
</dbReference>
<dbReference type="InterPro" id="IPR017871">
    <property type="entry name" value="ABC_transporter-like_CS"/>
</dbReference>
<dbReference type="Pfam" id="PF03412">
    <property type="entry name" value="Peptidase_C39"/>
    <property type="match status" value="1"/>
</dbReference>
<evidence type="ECO:0000256" key="4">
    <source>
        <dbReference type="ARBA" id="ARBA00022519"/>
    </source>
</evidence>
<dbReference type="GO" id="GO:0034040">
    <property type="term" value="F:ATPase-coupled lipid transmembrane transporter activity"/>
    <property type="evidence" value="ECO:0007669"/>
    <property type="project" value="TreeGrafter"/>
</dbReference>
<dbReference type="GO" id="GO:0005524">
    <property type="term" value="F:ATP binding"/>
    <property type="evidence" value="ECO:0007669"/>
    <property type="project" value="UniProtKB-KW"/>
</dbReference>
<dbReference type="GO" id="GO:0016887">
    <property type="term" value="F:ATP hydrolysis activity"/>
    <property type="evidence" value="ECO:0007669"/>
    <property type="project" value="InterPro"/>
</dbReference>
<feature type="domain" description="Peptidase C39" evidence="17">
    <location>
        <begin position="8"/>
        <end position="127"/>
    </location>
</feature>
<keyword evidence="10 14" id="KW-0472">Membrane</keyword>
<evidence type="ECO:0000259" key="15">
    <source>
        <dbReference type="PROSITE" id="PS50893"/>
    </source>
</evidence>
<dbReference type="PROSITE" id="PS00211">
    <property type="entry name" value="ABC_TRANSPORTER_1"/>
    <property type="match status" value="1"/>
</dbReference>
<keyword evidence="4" id="KW-0997">Cell inner membrane</keyword>
<dbReference type="OrthoDB" id="8554730at2"/>
<dbReference type="InterPro" id="IPR039421">
    <property type="entry name" value="Type_1_exporter"/>
</dbReference>
<evidence type="ECO:0000256" key="3">
    <source>
        <dbReference type="ARBA" id="ARBA00022475"/>
    </source>
</evidence>
<evidence type="ECO:0000313" key="19">
    <source>
        <dbReference type="Proteomes" id="UP000270261"/>
    </source>
</evidence>